<gene>
    <name evidence="4" type="ORF">AXE65_07835</name>
</gene>
<feature type="domain" description="Nucleotidyl transferase" evidence="3">
    <location>
        <begin position="2"/>
        <end position="138"/>
    </location>
</feature>
<keyword evidence="1 4" id="KW-0808">Transferase</keyword>
<name>A0A139SH95_9GAMM</name>
<dbReference type="EMBL" id="LSZO01000220">
    <property type="protein sequence ID" value="KXU33929.1"/>
    <property type="molecule type" value="Genomic_DNA"/>
</dbReference>
<dbReference type="GO" id="GO:0016779">
    <property type="term" value="F:nucleotidyltransferase activity"/>
    <property type="evidence" value="ECO:0007669"/>
    <property type="project" value="UniProtKB-KW"/>
</dbReference>
<dbReference type="CDD" id="cd06422">
    <property type="entry name" value="NTP_transferase_like_1"/>
    <property type="match status" value="1"/>
</dbReference>
<keyword evidence="5" id="KW-1185">Reference proteome</keyword>
<comment type="caution">
    <text evidence="4">The sequence shown here is derived from an EMBL/GenBank/DDBJ whole genome shotgun (WGS) entry which is preliminary data.</text>
</comment>
<evidence type="ECO:0000313" key="5">
    <source>
        <dbReference type="Proteomes" id="UP000072660"/>
    </source>
</evidence>
<evidence type="ECO:0000259" key="3">
    <source>
        <dbReference type="Pfam" id="PF00483"/>
    </source>
</evidence>
<dbReference type="OrthoDB" id="9788272at2"/>
<evidence type="ECO:0000313" key="4">
    <source>
        <dbReference type="EMBL" id="KXU33929.1"/>
    </source>
</evidence>
<organism evidence="4 5">
    <name type="scientific">Ventosimonas gracilis</name>
    <dbReference type="NCBI Taxonomy" id="1680762"/>
    <lineage>
        <taxon>Bacteria</taxon>
        <taxon>Pseudomonadati</taxon>
        <taxon>Pseudomonadota</taxon>
        <taxon>Gammaproteobacteria</taxon>
        <taxon>Pseudomonadales</taxon>
        <taxon>Ventosimonadaceae</taxon>
        <taxon>Ventosimonas</taxon>
    </lineage>
</organism>
<dbReference type="InterPro" id="IPR029044">
    <property type="entry name" value="Nucleotide-diphossugar_trans"/>
</dbReference>
<dbReference type="InterPro" id="IPR054790">
    <property type="entry name" value="MurU"/>
</dbReference>
<dbReference type="PANTHER" id="PTHR43584:SF8">
    <property type="entry name" value="N-ACETYLMURAMATE ALPHA-1-PHOSPHATE URIDYLYLTRANSFERASE"/>
    <property type="match status" value="1"/>
</dbReference>
<reference evidence="4 5" key="1">
    <citation type="submission" date="2016-02" db="EMBL/GenBank/DDBJ databases">
        <authorList>
            <person name="Wen L."/>
            <person name="He K."/>
            <person name="Yang H."/>
        </authorList>
    </citation>
    <scope>NUCLEOTIDE SEQUENCE [LARGE SCALE GENOMIC DNA]</scope>
    <source>
        <strain evidence="4 5">CV58</strain>
    </source>
</reference>
<keyword evidence="2 4" id="KW-0548">Nucleotidyltransferase</keyword>
<dbReference type="PANTHER" id="PTHR43584">
    <property type="entry name" value="NUCLEOTIDYL TRANSFERASE"/>
    <property type="match status" value="1"/>
</dbReference>
<protein>
    <submittedName>
        <fullName evidence="4">Mannose-1-phosphate guanylyltransferase</fullName>
    </submittedName>
</protein>
<dbReference type="Proteomes" id="UP000072660">
    <property type="component" value="Unassembled WGS sequence"/>
</dbReference>
<dbReference type="Pfam" id="PF00483">
    <property type="entry name" value="NTP_transferase"/>
    <property type="match status" value="1"/>
</dbReference>
<dbReference type="InterPro" id="IPR050065">
    <property type="entry name" value="GlmU-like"/>
</dbReference>
<sequence>MKAMILAAGKGERLRPLTLHRPKPLLQVGGKALIEYHLEALAKAGFNQVVINCAWLGEQLIQHLGDGSRFGVQINWSKEDPALETAGGIKHALPLLGDTPFLLVNGDIWTDYDFARLRRPLAENCDAHLVLVDNPPHHRQGDFALNQGKISQNPQHPRLTYSGIALIHPRLVDNCLAGIASTLAPLLHQAAGSGRLSGEQHKGRWIDVGSHERLDKANQLARRINR</sequence>
<evidence type="ECO:0000256" key="1">
    <source>
        <dbReference type="ARBA" id="ARBA00022679"/>
    </source>
</evidence>
<dbReference type="NCBIfam" id="NF045761">
    <property type="entry name" value="NAMPUrTaseMurU"/>
    <property type="match status" value="1"/>
</dbReference>
<dbReference type="RefSeq" id="WP_068393329.1">
    <property type="nucleotide sequence ID" value="NZ_LSZO01000220.1"/>
</dbReference>
<evidence type="ECO:0000256" key="2">
    <source>
        <dbReference type="ARBA" id="ARBA00022695"/>
    </source>
</evidence>
<dbReference type="SUPFAM" id="SSF53448">
    <property type="entry name" value="Nucleotide-diphospho-sugar transferases"/>
    <property type="match status" value="1"/>
</dbReference>
<dbReference type="InterPro" id="IPR005835">
    <property type="entry name" value="NTP_transferase_dom"/>
</dbReference>
<dbReference type="Gene3D" id="3.90.550.10">
    <property type="entry name" value="Spore Coat Polysaccharide Biosynthesis Protein SpsA, Chain A"/>
    <property type="match status" value="1"/>
</dbReference>
<proteinExistence type="predicted"/>
<accession>A0A139SH95</accession>
<dbReference type="AlphaFoldDB" id="A0A139SH95"/>